<gene>
    <name evidence="3" type="ORF">F2Q69_00038437</name>
</gene>
<protein>
    <submittedName>
        <fullName evidence="3">Uncharacterized protein</fullName>
    </submittedName>
</protein>
<keyword evidence="2" id="KW-0342">GTP-binding</keyword>
<dbReference type="Gene3D" id="3.40.50.300">
    <property type="entry name" value="P-loop containing nucleotide triphosphate hydrolases"/>
    <property type="match status" value="1"/>
</dbReference>
<accession>A0A8S9SWE1</accession>
<evidence type="ECO:0000256" key="2">
    <source>
        <dbReference type="ARBA" id="ARBA00023134"/>
    </source>
</evidence>
<evidence type="ECO:0000256" key="1">
    <source>
        <dbReference type="ARBA" id="ARBA00022741"/>
    </source>
</evidence>
<dbReference type="EMBL" id="QGKX02000004">
    <property type="protein sequence ID" value="KAF3604594.1"/>
    <property type="molecule type" value="Genomic_DNA"/>
</dbReference>
<dbReference type="AlphaFoldDB" id="A0A8S9SWE1"/>
<dbReference type="GO" id="GO:0005525">
    <property type="term" value="F:GTP binding"/>
    <property type="evidence" value="ECO:0007669"/>
    <property type="project" value="UniProtKB-KW"/>
</dbReference>
<dbReference type="InterPro" id="IPR027417">
    <property type="entry name" value="P-loop_NTPase"/>
</dbReference>
<dbReference type="InterPro" id="IPR050100">
    <property type="entry name" value="TRAFAC_GTPase_members"/>
</dbReference>
<comment type="caution">
    <text evidence="3">The sequence shown here is derived from an EMBL/GenBank/DDBJ whole genome shotgun (WGS) entry which is preliminary data.</text>
</comment>
<reference evidence="3" key="1">
    <citation type="submission" date="2019-12" db="EMBL/GenBank/DDBJ databases">
        <title>Genome sequencing and annotation of Brassica cretica.</title>
        <authorList>
            <person name="Studholme D.J."/>
            <person name="Sarris P."/>
        </authorList>
    </citation>
    <scope>NUCLEOTIDE SEQUENCE</scope>
    <source>
        <strain evidence="3">PFS-109/04</strain>
        <tissue evidence="3">Leaf</tissue>
    </source>
</reference>
<evidence type="ECO:0000313" key="4">
    <source>
        <dbReference type="Proteomes" id="UP000712600"/>
    </source>
</evidence>
<organism evidence="3 4">
    <name type="scientific">Brassica cretica</name>
    <name type="common">Mustard</name>
    <dbReference type="NCBI Taxonomy" id="69181"/>
    <lineage>
        <taxon>Eukaryota</taxon>
        <taxon>Viridiplantae</taxon>
        <taxon>Streptophyta</taxon>
        <taxon>Embryophyta</taxon>
        <taxon>Tracheophyta</taxon>
        <taxon>Spermatophyta</taxon>
        <taxon>Magnoliopsida</taxon>
        <taxon>eudicotyledons</taxon>
        <taxon>Gunneridae</taxon>
        <taxon>Pentapetalae</taxon>
        <taxon>rosids</taxon>
        <taxon>malvids</taxon>
        <taxon>Brassicales</taxon>
        <taxon>Brassicaceae</taxon>
        <taxon>Brassiceae</taxon>
        <taxon>Brassica</taxon>
    </lineage>
</organism>
<proteinExistence type="predicted"/>
<dbReference type="Proteomes" id="UP000712600">
    <property type="component" value="Unassembled WGS sequence"/>
</dbReference>
<keyword evidence="1" id="KW-0547">Nucleotide-binding</keyword>
<evidence type="ECO:0000313" key="3">
    <source>
        <dbReference type="EMBL" id="KAF3604594.1"/>
    </source>
</evidence>
<dbReference type="PANTHER" id="PTHR23115">
    <property type="entry name" value="TRANSLATION FACTOR"/>
    <property type="match status" value="1"/>
</dbReference>
<name>A0A8S9SWE1_BRACR</name>
<sequence length="156" mass="17897">MVNQEWFEQEDGFSLRLQEFDDKKKADASTTVNNKSEKNITSFSESPSNICLTSSNGSKLPINIVVNGNVDYGKWTTSGHLIYSLGGINKCVVERFEKEVAEMYKRSFKYVWVLGITIDITLRKFEPTKYYCTSLTIPCCEYSFDTLLNKCMFFVV</sequence>
<dbReference type="SUPFAM" id="SSF52540">
    <property type="entry name" value="P-loop containing nucleoside triphosphate hydrolases"/>
    <property type="match status" value="1"/>
</dbReference>